<gene>
    <name evidence="3" type="ORF">SAMN05660690_1260</name>
</gene>
<feature type="domain" description="Glycosyltransferase 2-like" evidence="2">
    <location>
        <begin position="36"/>
        <end position="197"/>
    </location>
</feature>
<protein>
    <submittedName>
        <fullName evidence="3">Glycosyltransferase, GT2 family</fullName>
    </submittedName>
</protein>
<evidence type="ECO:0000259" key="2">
    <source>
        <dbReference type="Pfam" id="PF00535"/>
    </source>
</evidence>
<dbReference type="PANTHER" id="PTHR43685">
    <property type="entry name" value="GLYCOSYLTRANSFERASE"/>
    <property type="match status" value="1"/>
</dbReference>
<feature type="region of interest" description="Disordered" evidence="1">
    <location>
        <begin position="1"/>
        <end position="28"/>
    </location>
</feature>
<evidence type="ECO:0000313" key="3">
    <source>
        <dbReference type="EMBL" id="SDC39638.1"/>
    </source>
</evidence>
<dbReference type="SUPFAM" id="SSF53448">
    <property type="entry name" value="Nucleotide-diphospho-sugar transferases"/>
    <property type="match status" value="1"/>
</dbReference>
<sequence length="339" mass="36781">MGPSGDRTGSRTRRSYAPGVPDGPEGPLRADDLRLSVVLCAYTLERWSDIEQAVASLRRQTVAPAQVVVVADHNDELLERARAAFPDVTCVPNTGPRGLSGARNTGVAVAEGDVVAFLDDDAAAEPEWAERLLAAFTGDDVIGVGGGVLPDWRAPRPAWFPDEFLWVVGCSYQGLPRTRAEVRNPIGANMAFRRDVFTDAGGFDSDIGRLGKDAAGCEETEFAIRARRARPGSRVLVEPDARCHHHVPADRVTRRYFRRRCRAEGRSKALVSRLAGTDQALSSERVYVRQTLPSGIVRGLRQAARGDRAGAARAWAIVEGALLTATSYAWARVRARRSG</sequence>
<proteinExistence type="predicted"/>
<dbReference type="GO" id="GO:0016740">
    <property type="term" value="F:transferase activity"/>
    <property type="evidence" value="ECO:0007669"/>
    <property type="project" value="UniProtKB-KW"/>
</dbReference>
<name>A0A1G6L905_9ACTN</name>
<reference evidence="4" key="1">
    <citation type="submission" date="2016-10" db="EMBL/GenBank/DDBJ databases">
        <authorList>
            <person name="Varghese N."/>
            <person name="Submissions S."/>
        </authorList>
    </citation>
    <scope>NUCLEOTIDE SEQUENCE [LARGE SCALE GENOMIC DNA]</scope>
    <source>
        <strain evidence="4">DSM 45421</strain>
    </source>
</reference>
<evidence type="ECO:0000313" key="4">
    <source>
        <dbReference type="Proteomes" id="UP000199416"/>
    </source>
</evidence>
<dbReference type="InterPro" id="IPR001173">
    <property type="entry name" value="Glyco_trans_2-like"/>
</dbReference>
<dbReference type="PANTHER" id="PTHR43685:SF2">
    <property type="entry name" value="GLYCOSYLTRANSFERASE 2-LIKE DOMAIN-CONTAINING PROTEIN"/>
    <property type="match status" value="1"/>
</dbReference>
<keyword evidence="4" id="KW-1185">Reference proteome</keyword>
<keyword evidence="3" id="KW-0808">Transferase</keyword>
<dbReference type="Gene3D" id="3.90.550.10">
    <property type="entry name" value="Spore Coat Polysaccharide Biosynthesis Protein SpsA, Chain A"/>
    <property type="match status" value="1"/>
</dbReference>
<dbReference type="Pfam" id="PF00535">
    <property type="entry name" value="Glycos_transf_2"/>
    <property type="match status" value="1"/>
</dbReference>
<dbReference type="InterPro" id="IPR050834">
    <property type="entry name" value="Glycosyltransf_2"/>
</dbReference>
<dbReference type="STRING" id="1190417.SAMN05660690_1260"/>
<organism evidence="3 4">
    <name type="scientific">Geodermatophilus telluris</name>
    <dbReference type="NCBI Taxonomy" id="1190417"/>
    <lineage>
        <taxon>Bacteria</taxon>
        <taxon>Bacillati</taxon>
        <taxon>Actinomycetota</taxon>
        <taxon>Actinomycetes</taxon>
        <taxon>Geodermatophilales</taxon>
        <taxon>Geodermatophilaceae</taxon>
        <taxon>Geodermatophilus</taxon>
    </lineage>
</organism>
<accession>A0A1G6L905</accession>
<dbReference type="Proteomes" id="UP000199416">
    <property type="component" value="Unassembled WGS sequence"/>
</dbReference>
<evidence type="ECO:0000256" key="1">
    <source>
        <dbReference type="SAM" id="MobiDB-lite"/>
    </source>
</evidence>
<dbReference type="EMBL" id="FMZF01000002">
    <property type="protein sequence ID" value="SDC39638.1"/>
    <property type="molecule type" value="Genomic_DNA"/>
</dbReference>
<dbReference type="AlphaFoldDB" id="A0A1G6L905"/>
<dbReference type="InterPro" id="IPR029044">
    <property type="entry name" value="Nucleotide-diphossugar_trans"/>
</dbReference>